<proteinExistence type="predicted"/>
<feature type="region of interest" description="Disordered" evidence="1">
    <location>
        <begin position="211"/>
        <end position="237"/>
    </location>
</feature>
<reference evidence="2 3" key="1">
    <citation type="submission" date="2019-12" db="EMBL/GenBank/DDBJ databases">
        <authorList>
            <person name="Alioto T."/>
            <person name="Alioto T."/>
            <person name="Gomez Garrido J."/>
        </authorList>
    </citation>
    <scope>NUCLEOTIDE SEQUENCE [LARGE SCALE GENOMIC DNA]</scope>
</reference>
<evidence type="ECO:0000313" key="3">
    <source>
        <dbReference type="Proteomes" id="UP000594638"/>
    </source>
</evidence>
<organism evidence="2 3">
    <name type="scientific">Olea europaea subsp. europaea</name>
    <dbReference type="NCBI Taxonomy" id="158383"/>
    <lineage>
        <taxon>Eukaryota</taxon>
        <taxon>Viridiplantae</taxon>
        <taxon>Streptophyta</taxon>
        <taxon>Embryophyta</taxon>
        <taxon>Tracheophyta</taxon>
        <taxon>Spermatophyta</taxon>
        <taxon>Magnoliopsida</taxon>
        <taxon>eudicotyledons</taxon>
        <taxon>Gunneridae</taxon>
        <taxon>Pentapetalae</taxon>
        <taxon>asterids</taxon>
        <taxon>lamiids</taxon>
        <taxon>Lamiales</taxon>
        <taxon>Oleaceae</taxon>
        <taxon>Oleeae</taxon>
        <taxon>Olea</taxon>
    </lineage>
</organism>
<evidence type="ECO:0000256" key="1">
    <source>
        <dbReference type="SAM" id="MobiDB-lite"/>
    </source>
</evidence>
<dbReference type="Proteomes" id="UP000594638">
    <property type="component" value="Unassembled WGS sequence"/>
</dbReference>
<dbReference type="AlphaFoldDB" id="A0A8S0VIZ1"/>
<dbReference type="PANTHER" id="PTHR34779:SF1">
    <property type="entry name" value="OS09G0542900 PROTEIN"/>
    <property type="match status" value="1"/>
</dbReference>
<name>A0A8S0VIZ1_OLEEU</name>
<dbReference type="Gramene" id="OE9A016643T1">
    <property type="protein sequence ID" value="OE9A016643C1"/>
    <property type="gene ID" value="OE9A016643"/>
</dbReference>
<dbReference type="InterPro" id="IPR038796">
    <property type="entry name" value="At1g76070-like"/>
</dbReference>
<feature type="compositionally biased region" description="Gly residues" evidence="1">
    <location>
        <begin position="211"/>
        <end position="232"/>
    </location>
</feature>
<evidence type="ECO:0000313" key="2">
    <source>
        <dbReference type="EMBL" id="CAA3031290.1"/>
    </source>
</evidence>
<feature type="region of interest" description="Disordered" evidence="1">
    <location>
        <begin position="66"/>
        <end position="161"/>
    </location>
</feature>
<feature type="compositionally biased region" description="Basic residues" evidence="1">
    <location>
        <begin position="92"/>
        <end position="105"/>
    </location>
</feature>
<sequence>MDTLFIAMEKPKSKNKILKFLPKALSFQNPPFSPAGRRDNVVNSNNLKSNFNRGFSGPIISMIPAEARGRKSSKNSNLGEPTSPKVSCMGQIKHRKNKISKKKQVSRPATNSAVSPPKKKPSATIRNIFSSKKPAAGRKSDGSSDDDKHKVPDHGAAPSLNQMKKFASSRDTFANFDWATAQIAPENRGFYSDEEGEDEVIIPFSAPILRGGGGGGYGDGGGGSGGKSGGHGVALEPRKEINIWKRRTMAQPKPLQLNTYD</sequence>
<accession>A0A8S0VIZ1</accession>
<feature type="compositionally biased region" description="Basic and acidic residues" evidence="1">
    <location>
        <begin position="138"/>
        <end position="153"/>
    </location>
</feature>
<dbReference type="EMBL" id="CACTIH010009434">
    <property type="protein sequence ID" value="CAA3031290.1"/>
    <property type="molecule type" value="Genomic_DNA"/>
</dbReference>
<dbReference type="PANTHER" id="PTHR34779">
    <property type="entry name" value="OS09G0542900 PROTEIN"/>
    <property type="match status" value="1"/>
</dbReference>
<gene>
    <name evidence="2" type="ORF">OLEA9_A016643</name>
</gene>
<keyword evidence="3" id="KW-1185">Reference proteome</keyword>
<protein>
    <recommendedName>
        <fullName evidence="4">Syringolide-induced protein 14-1-1</fullName>
    </recommendedName>
</protein>
<dbReference type="OrthoDB" id="1926132at2759"/>
<evidence type="ECO:0008006" key="4">
    <source>
        <dbReference type="Google" id="ProtNLM"/>
    </source>
</evidence>
<comment type="caution">
    <text evidence="2">The sequence shown here is derived from an EMBL/GenBank/DDBJ whole genome shotgun (WGS) entry which is preliminary data.</text>
</comment>